<dbReference type="GO" id="GO:0008270">
    <property type="term" value="F:zinc ion binding"/>
    <property type="evidence" value="ECO:0007669"/>
    <property type="project" value="UniProtKB-KW"/>
</dbReference>
<accession>A0AAV8W7H8</accession>
<comment type="caution">
    <text evidence="5">The sequence shown here is derived from an EMBL/GenBank/DDBJ whole genome shotgun (WGS) entry which is preliminary data.</text>
</comment>
<name>A0AAV8W7H8_9CUCU</name>
<evidence type="ECO:0000259" key="4">
    <source>
        <dbReference type="PROSITE" id="PS50089"/>
    </source>
</evidence>
<evidence type="ECO:0000313" key="6">
    <source>
        <dbReference type="Proteomes" id="UP001159042"/>
    </source>
</evidence>
<evidence type="ECO:0000256" key="2">
    <source>
        <dbReference type="ARBA" id="ARBA00022833"/>
    </source>
</evidence>
<dbReference type="PROSITE" id="PS50089">
    <property type="entry name" value="ZF_RING_2"/>
    <property type="match status" value="1"/>
</dbReference>
<sequence>MDLYNLAAIRRLLDTENSAGTICPSCDMPFDKGKKRRLIDNCGHERCYSCMFTNEVCPLCSGRTSTNDKETF</sequence>
<dbReference type="EMBL" id="JANEYG010000008">
    <property type="protein sequence ID" value="KAJ8921821.1"/>
    <property type="molecule type" value="Genomic_DNA"/>
</dbReference>
<dbReference type="InterPro" id="IPR001841">
    <property type="entry name" value="Znf_RING"/>
</dbReference>
<keyword evidence="2" id="KW-0862">Zinc</keyword>
<protein>
    <recommendedName>
        <fullName evidence="4">RING-type domain-containing protein</fullName>
    </recommendedName>
</protein>
<dbReference type="SUPFAM" id="SSF57850">
    <property type="entry name" value="RING/U-box"/>
    <property type="match status" value="1"/>
</dbReference>
<keyword evidence="1 3" id="KW-0863">Zinc-finger</keyword>
<keyword evidence="6" id="KW-1185">Reference proteome</keyword>
<feature type="domain" description="RING-type" evidence="4">
    <location>
        <begin position="23"/>
        <end position="61"/>
    </location>
</feature>
<evidence type="ECO:0000256" key="1">
    <source>
        <dbReference type="ARBA" id="ARBA00022771"/>
    </source>
</evidence>
<gene>
    <name evidence="5" type="ORF">NQ315_008453</name>
</gene>
<evidence type="ECO:0000256" key="3">
    <source>
        <dbReference type="PROSITE-ProRule" id="PRU00175"/>
    </source>
</evidence>
<evidence type="ECO:0000313" key="5">
    <source>
        <dbReference type="EMBL" id="KAJ8921821.1"/>
    </source>
</evidence>
<reference evidence="5 6" key="1">
    <citation type="journal article" date="2023" name="Insect Mol. Biol.">
        <title>Genome sequencing provides insights into the evolution of gene families encoding plant cell wall-degrading enzymes in longhorned beetles.</title>
        <authorList>
            <person name="Shin N.R."/>
            <person name="Okamura Y."/>
            <person name="Kirsch R."/>
            <person name="Pauchet Y."/>
        </authorList>
    </citation>
    <scope>NUCLEOTIDE SEQUENCE [LARGE SCALE GENOMIC DNA]</scope>
    <source>
        <strain evidence="5">EAD_L_NR</strain>
    </source>
</reference>
<keyword evidence="1 3" id="KW-0479">Metal-binding</keyword>
<organism evidence="5 6">
    <name type="scientific">Exocentrus adspersus</name>
    <dbReference type="NCBI Taxonomy" id="1586481"/>
    <lineage>
        <taxon>Eukaryota</taxon>
        <taxon>Metazoa</taxon>
        <taxon>Ecdysozoa</taxon>
        <taxon>Arthropoda</taxon>
        <taxon>Hexapoda</taxon>
        <taxon>Insecta</taxon>
        <taxon>Pterygota</taxon>
        <taxon>Neoptera</taxon>
        <taxon>Endopterygota</taxon>
        <taxon>Coleoptera</taxon>
        <taxon>Polyphaga</taxon>
        <taxon>Cucujiformia</taxon>
        <taxon>Chrysomeloidea</taxon>
        <taxon>Cerambycidae</taxon>
        <taxon>Lamiinae</taxon>
        <taxon>Acanthocinini</taxon>
        <taxon>Exocentrus</taxon>
    </lineage>
</organism>
<dbReference type="Proteomes" id="UP001159042">
    <property type="component" value="Unassembled WGS sequence"/>
</dbReference>
<proteinExistence type="predicted"/>
<dbReference type="AlphaFoldDB" id="A0AAV8W7H8"/>